<evidence type="ECO:0000313" key="9">
    <source>
        <dbReference type="EMBL" id="QKR00516.1"/>
    </source>
</evidence>
<dbReference type="GO" id="GO:0046872">
    <property type="term" value="F:metal ion binding"/>
    <property type="evidence" value="ECO:0007669"/>
    <property type="project" value="UniProtKB-KW"/>
</dbReference>
<evidence type="ECO:0000256" key="5">
    <source>
        <dbReference type="ARBA" id="ARBA00012964"/>
    </source>
</evidence>
<dbReference type="OrthoDB" id="46088at2157"/>
<evidence type="ECO:0000256" key="7">
    <source>
        <dbReference type="ARBA" id="ARBA00022801"/>
    </source>
</evidence>
<comment type="subunit">
    <text evidence="4">Homodimer.</text>
</comment>
<dbReference type="InterPro" id="IPR003607">
    <property type="entry name" value="HD/PDEase_dom"/>
</dbReference>
<dbReference type="EMBL" id="CP049074">
    <property type="protein sequence ID" value="QKR00516.1"/>
    <property type="molecule type" value="Genomic_DNA"/>
</dbReference>
<dbReference type="PANTHER" id="PTHR11845">
    <property type="entry name" value="5'-DEOXYNUCLEOTIDASE HDDC2"/>
    <property type="match status" value="1"/>
</dbReference>
<evidence type="ECO:0000313" key="10">
    <source>
        <dbReference type="Proteomes" id="UP000509301"/>
    </source>
</evidence>
<keyword evidence="7 9" id="KW-0378">Hydrolase</keyword>
<evidence type="ECO:0000256" key="2">
    <source>
        <dbReference type="ARBA" id="ARBA00001936"/>
    </source>
</evidence>
<evidence type="ECO:0000256" key="6">
    <source>
        <dbReference type="ARBA" id="ARBA00022723"/>
    </source>
</evidence>
<keyword evidence="10" id="KW-1185">Reference proteome</keyword>
<feature type="domain" description="HD/PDEase" evidence="8">
    <location>
        <begin position="27"/>
        <end position="138"/>
    </location>
</feature>
<dbReference type="CDD" id="cd00077">
    <property type="entry name" value="HDc"/>
    <property type="match status" value="1"/>
</dbReference>
<dbReference type="GeneID" id="55642106"/>
<protein>
    <recommendedName>
        <fullName evidence="5">5'-deoxynucleotidase</fullName>
        <ecNumber evidence="5">3.1.3.89</ecNumber>
    </recommendedName>
</protein>
<dbReference type="KEGG" id="mten:GWK48_09140"/>
<comment type="catalytic activity">
    <reaction evidence="1">
        <text>a 2'-deoxyribonucleoside 5'-phosphate + H2O = a 2'-deoxyribonucleoside + phosphate</text>
        <dbReference type="Rhea" id="RHEA:36167"/>
        <dbReference type="ChEBI" id="CHEBI:15377"/>
        <dbReference type="ChEBI" id="CHEBI:18274"/>
        <dbReference type="ChEBI" id="CHEBI:43474"/>
        <dbReference type="ChEBI" id="CHEBI:65317"/>
        <dbReference type="EC" id="3.1.3.89"/>
    </reaction>
</comment>
<evidence type="ECO:0000256" key="4">
    <source>
        <dbReference type="ARBA" id="ARBA00011738"/>
    </source>
</evidence>
<keyword evidence="6" id="KW-0479">Metal-binding</keyword>
<name>A0A6N0NUP1_9CREN</name>
<comment type="cofactor">
    <cofactor evidence="3">
        <name>Co(2+)</name>
        <dbReference type="ChEBI" id="CHEBI:48828"/>
    </cofactor>
</comment>
<dbReference type="AlphaFoldDB" id="A0A6N0NUP1"/>
<dbReference type="Gene3D" id="1.10.3210.10">
    <property type="entry name" value="Hypothetical protein af1432"/>
    <property type="match status" value="1"/>
</dbReference>
<dbReference type="PANTHER" id="PTHR11845:SF13">
    <property type="entry name" value="5'-DEOXYNUCLEOTIDASE HDDC2"/>
    <property type="match status" value="1"/>
</dbReference>
<evidence type="ECO:0000259" key="8">
    <source>
        <dbReference type="SMART" id="SM00471"/>
    </source>
</evidence>
<proteinExistence type="predicted"/>
<dbReference type="Pfam" id="PF13023">
    <property type="entry name" value="HD_3"/>
    <property type="match status" value="1"/>
</dbReference>
<organism evidence="9 10">
    <name type="scientific">Metallosphaera tengchongensis</name>
    <dbReference type="NCBI Taxonomy" id="1532350"/>
    <lineage>
        <taxon>Archaea</taxon>
        <taxon>Thermoproteota</taxon>
        <taxon>Thermoprotei</taxon>
        <taxon>Sulfolobales</taxon>
        <taxon>Sulfolobaceae</taxon>
        <taxon>Metallosphaera</taxon>
    </lineage>
</organism>
<dbReference type="EC" id="3.1.3.89" evidence="5"/>
<dbReference type="RefSeq" id="WP_174631576.1">
    <property type="nucleotide sequence ID" value="NZ_CP049074.1"/>
</dbReference>
<accession>A0A6N0NUP1</accession>
<sequence length="183" mass="20504">MDLERLIVGCKNLVRTGWMQKGVPPSMGETVASHSFEAAVIAYFISTKLRENGLNVDPDHAAVIALFHDVGESLIGDLPKWLTDRIDKSEVELRALETLGIGKELFLEYEERKTLEGIVAKFSEMLATLKQAMRYKRLGLQVDEIIATYKGALEVMLKEGPLAKIREEIEGSLLNNDELDKDE</sequence>
<dbReference type="InterPro" id="IPR039356">
    <property type="entry name" value="YfbR/HDDC2"/>
</dbReference>
<reference evidence="9 10" key="1">
    <citation type="submission" date="2020-02" db="EMBL/GenBank/DDBJ databases">
        <title>Comparative genome analysis reveals the metabolism and evolution of the thermophilic archaeal genus Metallosphaera.</title>
        <authorList>
            <person name="Jiang C."/>
        </authorList>
    </citation>
    <scope>NUCLEOTIDE SEQUENCE [LARGE SCALE GENOMIC DNA]</scope>
    <source>
        <strain evidence="9 10">Ric-A</strain>
    </source>
</reference>
<dbReference type="SUPFAM" id="SSF109604">
    <property type="entry name" value="HD-domain/PDEase-like"/>
    <property type="match status" value="1"/>
</dbReference>
<evidence type="ECO:0000256" key="1">
    <source>
        <dbReference type="ARBA" id="ARBA00001638"/>
    </source>
</evidence>
<dbReference type="SMART" id="SM00471">
    <property type="entry name" value="HDc"/>
    <property type="match status" value="1"/>
</dbReference>
<gene>
    <name evidence="9" type="ORF">GWK48_09140</name>
</gene>
<dbReference type="InterPro" id="IPR006674">
    <property type="entry name" value="HD_domain"/>
</dbReference>
<evidence type="ECO:0000256" key="3">
    <source>
        <dbReference type="ARBA" id="ARBA00001941"/>
    </source>
</evidence>
<dbReference type="Proteomes" id="UP000509301">
    <property type="component" value="Chromosome"/>
</dbReference>
<comment type="cofactor">
    <cofactor evidence="2">
        <name>Mn(2+)</name>
        <dbReference type="ChEBI" id="CHEBI:29035"/>
    </cofactor>
</comment>
<dbReference type="GO" id="GO:0002953">
    <property type="term" value="F:5'-deoxynucleotidase activity"/>
    <property type="evidence" value="ECO:0007669"/>
    <property type="project" value="UniProtKB-EC"/>
</dbReference>